<evidence type="ECO:0000313" key="7">
    <source>
        <dbReference type="EMBL" id="MEJ8825803.1"/>
    </source>
</evidence>
<protein>
    <submittedName>
        <fullName evidence="7">Cytochrome c-550 PedF</fullName>
    </submittedName>
</protein>
<accession>A0ABU8W744</accession>
<keyword evidence="8" id="KW-1185">Reference proteome</keyword>
<feature type="signal peptide" evidence="5">
    <location>
        <begin position="1"/>
        <end position="17"/>
    </location>
</feature>
<sequence length="149" mass="16182">MLLAAALGMACATLAWSHGDVTPQAVDTAGLPELGKEWRAENPYRGNASAVKIGTSAYNQNCARCHGIEAISGGIAPDLRKIDNDCASLKDAPKKAACLKEIDDYFLTTVRHGRTRNGAVYMPPFEGVMNQEAIWSIKAYLETRRDKPM</sequence>
<reference evidence="7 8" key="1">
    <citation type="submission" date="2024-03" db="EMBL/GenBank/DDBJ databases">
        <title>Novel species of the genus Variovorax.</title>
        <authorList>
            <person name="Liu Q."/>
            <person name="Xin Y.-H."/>
        </authorList>
    </citation>
    <scope>NUCLEOTIDE SEQUENCE [LARGE SCALE GENOMIC DNA]</scope>
    <source>
        <strain evidence="7 8">KACC 18501</strain>
    </source>
</reference>
<keyword evidence="5" id="KW-0732">Signal</keyword>
<comment type="caution">
    <text evidence="7">The sequence shown here is derived from an EMBL/GenBank/DDBJ whole genome shotgun (WGS) entry which is preliminary data.</text>
</comment>
<evidence type="ECO:0000256" key="4">
    <source>
        <dbReference type="PROSITE-ProRule" id="PRU00433"/>
    </source>
</evidence>
<dbReference type="InterPro" id="IPR036909">
    <property type="entry name" value="Cyt_c-like_dom_sf"/>
</dbReference>
<dbReference type="Gene3D" id="1.10.760.10">
    <property type="entry name" value="Cytochrome c-like domain"/>
    <property type="match status" value="1"/>
</dbReference>
<dbReference type="PROSITE" id="PS51007">
    <property type="entry name" value="CYTC"/>
    <property type="match status" value="1"/>
</dbReference>
<dbReference type="EMBL" id="JBBKZV010000026">
    <property type="protein sequence ID" value="MEJ8825803.1"/>
    <property type="molecule type" value="Genomic_DNA"/>
</dbReference>
<dbReference type="InterPro" id="IPR030991">
    <property type="entry name" value="c550_proteobact"/>
</dbReference>
<dbReference type="SUPFAM" id="SSF46626">
    <property type="entry name" value="Cytochrome c"/>
    <property type="match status" value="1"/>
</dbReference>
<dbReference type="RefSeq" id="WP_340366908.1">
    <property type="nucleotide sequence ID" value="NZ_JBBKZV010000026.1"/>
</dbReference>
<evidence type="ECO:0000256" key="5">
    <source>
        <dbReference type="SAM" id="SignalP"/>
    </source>
</evidence>
<evidence type="ECO:0000259" key="6">
    <source>
        <dbReference type="PROSITE" id="PS51007"/>
    </source>
</evidence>
<dbReference type="InterPro" id="IPR009056">
    <property type="entry name" value="Cyt_c-like_dom"/>
</dbReference>
<evidence type="ECO:0000256" key="2">
    <source>
        <dbReference type="ARBA" id="ARBA00022723"/>
    </source>
</evidence>
<keyword evidence="2 4" id="KW-0479">Metal-binding</keyword>
<evidence type="ECO:0000313" key="8">
    <source>
        <dbReference type="Proteomes" id="UP001363010"/>
    </source>
</evidence>
<dbReference type="Proteomes" id="UP001363010">
    <property type="component" value="Unassembled WGS sequence"/>
</dbReference>
<dbReference type="NCBIfam" id="TIGR04494">
    <property type="entry name" value="c550_PedF"/>
    <property type="match status" value="1"/>
</dbReference>
<proteinExistence type="predicted"/>
<dbReference type="Pfam" id="PF13442">
    <property type="entry name" value="Cytochrome_CBB3"/>
    <property type="match status" value="1"/>
</dbReference>
<keyword evidence="3 4" id="KW-0408">Iron</keyword>
<gene>
    <name evidence="7" type="primary">pedF</name>
    <name evidence="7" type="ORF">WKW80_27855</name>
</gene>
<feature type="domain" description="Cytochrome c" evidence="6">
    <location>
        <begin position="49"/>
        <end position="145"/>
    </location>
</feature>
<organism evidence="7 8">
    <name type="scientific">Variovorax humicola</name>
    <dbReference type="NCBI Taxonomy" id="1769758"/>
    <lineage>
        <taxon>Bacteria</taxon>
        <taxon>Pseudomonadati</taxon>
        <taxon>Pseudomonadota</taxon>
        <taxon>Betaproteobacteria</taxon>
        <taxon>Burkholderiales</taxon>
        <taxon>Comamonadaceae</taxon>
        <taxon>Variovorax</taxon>
    </lineage>
</organism>
<keyword evidence="1 4" id="KW-0349">Heme</keyword>
<feature type="chain" id="PRO_5046434736" evidence="5">
    <location>
        <begin position="18"/>
        <end position="149"/>
    </location>
</feature>
<evidence type="ECO:0000256" key="1">
    <source>
        <dbReference type="ARBA" id="ARBA00022617"/>
    </source>
</evidence>
<name>A0ABU8W744_9BURK</name>
<evidence type="ECO:0000256" key="3">
    <source>
        <dbReference type="ARBA" id="ARBA00023004"/>
    </source>
</evidence>